<sequence length="56" mass="6227">MGMLGCKAVPVKESHYDQKSSEPVQNLGSALGHSSRMNRLLGSIERILRNESWLKS</sequence>
<gene>
    <name evidence="1" type="ORF">BECKLPF1236A_GA0070988_104632</name>
</gene>
<accession>A0A450X7N0</accession>
<organism evidence="1">
    <name type="scientific">Candidatus Kentrum sp. LPFa</name>
    <dbReference type="NCBI Taxonomy" id="2126335"/>
    <lineage>
        <taxon>Bacteria</taxon>
        <taxon>Pseudomonadati</taxon>
        <taxon>Pseudomonadota</taxon>
        <taxon>Gammaproteobacteria</taxon>
        <taxon>Candidatus Kentrum</taxon>
    </lineage>
</organism>
<protein>
    <submittedName>
        <fullName evidence="1">Uncharacterized protein</fullName>
    </submittedName>
</protein>
<dbReference type="AlphaFoldDB" id="A0A450X7N0"/>
<dbReference type="EMBL" id="CAADFM010000463">
    <property type="protein sequence ID" value="VFK25278.1"/>
    <property type="molecule type" value="Genomic_DNA"/>
</dbReference>
<name>A0A450X7N0_9GAMM</name>
<evidence type="ECO:0000313" key="1">
    <source>
        <dbReference type="EMBL" id="VFK25278.1"/>
    </source>
</evidence>
<proteinExistence type="predicted"/>
<reference evidence="1" key="1">
    <citation type="submission" date="2019-02" db="EMBL/GenBank/DDBJ databases">
        <authorList>
            <person name="Gruber-Vodicka R. H."/>
            <person name="Seah K. B. B."/>
        </authorList>
    </citation>
    <scope>NUCLEOTIDE SEQUENCE</scope>
    <source>
        <strain evidence="1">BECK_S312</strain>
    </source>
</reference>